<reference evidence="1 2" key="2">
    <citation type="journal article" date="2022" name="Mol. Ecol. Resour.">
        <title>The genomes of chicory, endive, great burdock and yacon provide insights into Asteraceae paleo-polyploidization history and plant inulin production.</title>
        <authorList>
            <person name="Fan W."/>
            <person name="Wang S."/>
            <person name="Wang H."/>
            <person name="Wang A."/>
            <person name="Jiang F."/>
            <person name="Liu H."/>
            <person name="Zhao H."/>
            <person name="Xu D."/>
            <person name="Zhang Y."/>
        </authorList>
    </citation>
    <scope>NUCLEOTIDE SEQUENCE [LARGE SCALE GENOMIC DNA]</scope>
    <source>
        <strain evidence="2">cv. Yunnan</strain>
        <tissue evidence="1">Leaves</tissue>
    </source>
</reference>
<comment type="caution">
    <text evidence="1">The sequence shown here is derived from an EMBL/GenBank/DDBJ whole genome shotgun (WGS) entry which is preliminary data.</text>
</comment>
<keyword evidence="2" id="KW-1185">Reference proteome</keyword>
<organism evidence="1 2">
    <name type="scientific">Smallanthus sonchifolius</name>
    <dbReference type="NCBI Taxonomy" id="185202"/>
    <lineage>
        <taxon>Eukaryota</taxon>
        <taxon>Viridiplantae</taxon>
        <taxon>Streptophyta</taxon>
        <taxon>Embryophyta</taxon>
        <taxon>Tracheophyta</taxon>
        <taxon>Spermatophyta</taxon>
        <taxon>Magnoliopsida</taxon>
        <taxon>eudicotyledons</taxon>
        <taxon>Gunneridae</taxon>
        <taxon>Pentapetalae</taxon>
        <taxon>asterids</taxon>
        <taxon>campanulids</taxon>
        <taxon>Asterales</taxon>
        <taxon>Asteraceae</taxon>
        <taxon>Asteroideae</taxon>
        <taxon>Heliantheae alliance</taxon>
        <taxon>Millerieae</taxon>
        <taxon>Smallanthus</taxon>
    </lineage>
</organism>
<evidence type="ECO:0000313" key="2">
    <source>
        <dbReference type="Proteomes" id="UP001056120"/>
    </source>
</evidence>
<evidence type="ECO:0000313" key="1">
    <source>
        <dbReference type="EMBL" id="KAI3741776.1"/>
    </source>
</evidence>
<proteinExistence type="predicted"/>
<dbReference type="EMBL" id="CM042037">
    <property type="protein sequence ID" value="KAI3741776.1"/>
    <property type="molecule type" value="Genomic_DNA"/>
</dbReference>
<reference evidence="2" key="1">
    <citation type="journal article" date="2022" name="Mol. Ecol. Resour.">
        <title>The genomes of chicory, endive, great burdock and yacon provide insights into Asteraceae palaeo-polyploidization history and plant inulin production.</title>
        <authorList>
            <person name="Fan W."/>
            <person name="Wang S."/>
            <person name="Wang H."/>
            <person name="Wang A."/>
            <person name="Jiang F."/>
            <person name="Liu H."/>
            <person name="Zhao H."/>
            <person name="Xu D."/>
            <person name="Zhang Y."/>
        </authorList>
    </citation>
    <scope>NUCLEOTIDE SEQUENCE [LARGE SCALE GENOMIC DNA]</scope>
    <source>
        <strain evidence="2">cv. Yunnan</strain>
    </source>
</reference>
<dbReference type="Proteomes" id="UP001056120">
    <property type="component" value="Linkage Group LG20"/>
</dbReference>
<accession>A0ACB9D610</accession>
<gene>
    <name evidence="1" type="ORF">L1987_59453</name>
</gene>
<sequence>MNSKLQHEEEEEEITCRKNKRRFVEATRGHLLEKDVAPFAVMAVSKVKSSSLHHVHLGFLLVHHVDDFLDLVYVFSDYLIDNSRLVLVLEV</sequence>
<protein>
    <submittedName>
        <fullName evidence="1">Uncharacterized protein</fullName>
    </submittedName>
</protein>
<name>A0ACB9D610_9ASTR</name>